<evidence type="ECO:0000313" key="1">
    <source>
        <dbReference type="EMBL" id="WAZ22733.1"/>
    </source>
</evidence>
<name>A0ABY7KF86_9ACTN</name>
<dbReference type="EMBL" id="CP114413">
    <property type="protein sequence ID" value="WAZ22733.1"/>
    <property type="molecule type" value="Genomic_DNA"/>
</dbReference>
<proteinExistence type="predicted"/>
<keyword evidence="2" id="KW-1185">Reference proteome</keyword>
<protein>
    <submittedName>
        <fullName evidence="1">Uncharacterized protein</fullName>
    </submittedName>
</protein>
<dbReference type="RefSeq" id="WP_269660331.1">
    <property type="nucleotide sequence ID" value="NZ_CP114413.1"/>
</dbReference>
<evidence type="ECO:0000313" key="2">
    <source>
        <dbReference type="Proteomes" id="UP001164439"/>
    </source>
</evidence>
<accession>A0ABY7KF86</accession>
<sequence length="64" mass="6388">MGLFSKAADSAASTVARAGQKVAGGKGVEAVSKVTGPLLGRSFERCSEVCGHCNVPCVNGTCNC</sequence>
<gene>
    <name evidence="1" type="ORF">STRCI_004019</name>
</gene>
<organism evidence="1 2">
    <name type="scientific">Streptomyces cinnabarinus</name>
    <dbReference type="NCBI Taxonomy" id="67287"/>
    <lineage>
        <taxon>Bacteria</taxon>
        <taxon>Bacillati</taxon>
        <taxon>Actinomycetota</taxon>
        <taxon>Actinomycetes</taxon>
        <taxon>Kitasatosporales</taxon>
        <taxon>Streptomycetaceae</taxon>
        <taxon>Streptomyces</taxon>
    </lineage>
</organism>
<reference evidence="1" key="1">
    <citation type="submission" date="2022-12" db="EMBL/GenBank/DDBJ databases">
        <authorList>
            <person name="Ruckert C."/>
            <person name="Busche T."/>
            <person name="Kalinowski J."/>
            <person name="Wittmann C."/>
        </authorList>
    </citation>
    <scope>NUCLEOTIDE SEQUENCE</scope>
    <source>
        <strain evidence="1">DSM 40467</strain>
    </source>
</reference>
<dbReference type="Proteomes" id="UP001164439">
    <property type="component" value="Chromosome"/>
</dbReference>